<dbReference type="Pfam" id="PF01575">
    <property type="entry name" value="MaoC_dehydratas"/>
    <property type="match status" value="1"/>
</dbReference>
<reference evidence="2 3" key="1">
    <citation type="submission" date="2012-04" db="EMBL/GenBank/DDBJ databases">
        <title>The Genome Sequence of Afipia broomeae ATCC 49717.</title>
        <authorList>
            <consortium name="The Broad Institute Genome Sequencing Platform"/>
            <person name="Earl A."/>
            <person name="Ward D."/>
            <person name="Feldgarden M."/>
            <person name="Gevers D."/>
            <person name="Huys G."/>
            <person name="Walker B."/>
            <person name="Young S.K."/>
            <person name="Zeng Q."/>
            <person name="Gargeya S."/>
            <person name="Fitzgerald M."/>
            <person name="Haas B."/>
            <person name="Abouelleil A."/>
            <person name="Alvarado L."/>
            <person name="Arachchi H.M."/>
            <person name="Berlin A."/>
            <person name="Chapman S.B."/>
            <person name="Goldberg J."/>
            <person name="Griggs A."/>
            <person name="Gujja S."/>
            <person name="Hansen M."/>
            <person name="Howarth C."/>
            <person name="Imamovic A."/>
            <person name="Larimer J."/>
            <person name="McCowen C."/>
            <person name="Montmayeur A."/>
            <person name="Murphy C."/>
            <person name="Neiman D."/>
            <person name="Pearson M."/>
            <person name="Priest M."/>
            <person name="Roberts A."/>
            <person name="Saif S."/>
            <person name="Shea T."/>
            <person name="Sisk P."/>
            <person name="Sykes S."/>
            <person name="Wortman J."/>
            <person name="Nusbaum C."/>
            <person name="Birren B."/>
        </authorList>
    </citation>
    <scope>NUCLEOTIDE SEQUENCE [LARGE SCALE GENOMIC DNA]</scope>
    <source>
        <strain evidence="2 3">ATCC 49717</strain>
    </source>
</reference>
<accession>K8PIP6</accession>
<proteinExistence type="predicted"/>
<dbReference type="HOGENOM" id="CLU_094876_1_0_5"/>
<dbReference type="InterPro" id="IPR029069">
    <property type="entry name" value="HotDog_dom_sf"/>
</dbReference>
<dbReference type="Proteomes" id="UP000001096">
    <property type="component" value="Unassembled WGS sequence"/>
</dbReference>
<dbReference type="Gene3D" id="3.10.129.10">
    <property type="entry name" value="Hotdog Thioesterase"/>
    <property type="match status" value="1"/>
</dbReference>
<dbReference type="AlphaFoldDB" id="K8PIP6"/>
<evidence type="ECO:0000313" key="3">
    <source>
        <dbReference type="Proteomes" id="UP000001096"/>
    </source>
</evidence>
<comment type="caution">
    <text evidence="2">The sequence shown here is derived from an EMBL/GenBank/DDBJ whole genome shotgun (WGS) entry which is preliminary data.</text>
</comment>
<protein>
    <recommendedName>
        <fullName evidence="1">MaoC-like domain-containing protein</fullName>
    </recommendedName>
</protein>
<dbReference type="EMBL" id="AGWX01000003">
    <property type="protein sequence ID" value="EKS38228.1"/>
    <property type="molecule type" value="Genomic_DNA"/>
</dbReference>
<dbReference type="eggNOG" id="COG2030">
    <property type="taxonomic scope" value="Bacteria"/>
</dbReference>
<feature type="domain" description="MaoC-like" evidence="1">
    <location>
        <begin position="9"/>
        <end position="119"/>
    </location>
</feature>
<sequence>MLYAEDLTVGQRFPFRTYPIEQAEIIEFAERFDPLFIHIDPVAAANGPFGGLIASGLHTTAIYQRLIVEAMWRQVAGVAGTRIESRFQRPVRPGMTLTGQAEIAAIALRPEKRNAVVTVRSQITDGTDTVLSVVLDAVIHSRPDHPRP</sequence>
<evidence type="ECO:0000313" key="2">
    <source>
        <dbReference type="EMBL" id="EKS38228.1"/>
    </source>
</evidence>
<gene>
    <name evidence="2" type="ORF">HMPREF9695_02068</name>
</gene>
<dbReference type="RefSeq" id="WP_006020787.1">
    <property type="nucleotide sequence ID" value="NZ_KB375282.1"/>
</dbReference>
<name>K8PIP6_9BRAD</name>
<dbReference type="SUPFAM" id="SSF54637">
    <property type="entry name" value="Thioesterase/thiol ester dehydrase-isomerase"/>
    <property type="match status" value="1"/>
</dbReference>
<dbReference type="PATRIC" id="fig|883078.3.peg.2125"/>
<dbReference type="InterPro" id="IPR002539">
    <property type="entry name" value="MaoC-like_dom"/>
</dbReference>
<organism evidence="2 3">
    <name type="scientific">Afipia broomeae ATCC 49717</name>
    <dbReference type="NCBI Taxonomy" id="883078"/>
    <lineage>
        <taxon>Bacteria</taxon>
        <taxon>Pseudomonadati</taxon>
        <taxon>Pseudomonadota</taxon>
        <taxon>Alphaproteobacteria</taxon>
        <taxon>Hyphomicrobiales</taxon>
        <taxon>Nitrobacteraceae</taxon>
        <taxon>Afipia</taxon>
    </lineage>
</organism>
<evidence type="ECO:0000259" key="1">
    <source>
        <dbReference type="Pfam" id="PF01575"/>
    </source>
</evidence>
<keyword evidence="3" id="KW-1185">Reference proteome</keyword>